<dbReference type="STRING" id="4829.A0A168P1L7"/>
<name>A0A168P1L7_ABSGL</name>
<evidence type="ECO:0000313" key="3">
    <source>
        <dbReference type="Proteomes" id="UP000078561"/>
    </source>
</evidence>
<proteinExistence type="predicted"/>
<dbReference type="OrthoDB" id="509821at2759"/>
<gene>
    <name evidence="2" type="primary">ABSGL_07351.1 scaffold 8789</name>
</gene>
<organism evidence="2">
    <name type="scientific">Absidia glauca</name>
    <name type="common">Pin mould</name>
    <dbReference type="NCBI Taxonomy" id="4829"/>
    <lineage>
        <taxon>Eukaryota</taxon>
        <taxon>Fungi</taxon>
        <taxon>Fungi incertae sedis</taxon>
        <taxon>Mucoromycota</taxon>
        <taxon>Mucoromycotina</taxon>
        <taxon>Mucoromycetes</taxon>
        <taxon>Mucorales</taxon>
        <taxon>Cunninghamellaceae</taxon>
        <taxon>Absidia</taxon>
    </lineage>
</organism>
<feature type="transmembrane region" description="Helical" evidence="1">
    <location>
        <begin position="73"/>
        <end position="97"/>
    </location>
</feature>
<dbReference type="EMBL" id="LT553539">
    <property type="protein sequence ID" value="SAM01608.1"/>
    <property type="molecule type" value="Genomic_DNA"/>
</dbReference>
<feature type="transmembrane region" description="Helical" evidence="1">
    <location>
        <begin position="31"/>
        <end position="53"/>
    </location>
</feature>
<reference evidence="2" key="1">
    <citation type="submission" date="2016-04" db="EMBL/GenBank/DDBJ databases">
        <authorList>
            <person name="Evans L.H."/>
            <person name="Alamgir A."/>
            <person name="Owens N."/>
            <person name="Weber N.D."/>
            <person name="Virtaneva K."/>
            <person name="Barbian K."/>
            <person name="Babar A."/>
            <person name="Rosenke K."/>
        </authorList>
    </citation>
    <scope>NUCLEOTIDE SEQUENCE [LARGE SCALE GENOMIC DNA]</scope>
    <source>
        <strain evidence="2">CBS 101.48</strain>
    </source>
</reference>
<dbReference type="Proteomes" id="UP000078561">
    <property type="component" value="Unassembled WGS sequence"/>
</dbReference>
<keyword evidence="3" id="KW-1185">Reference proteome</keyword>
<dbReference type="InParanoid" id="A0A168P1L7"/>
<protein>
    <submittedName>
        <fullName evidence="2">Uncharacterized protein</fullName>
    </submittedName>
</protein>
<keyword evidence="1" id="KW-1133">Transmembrane helix</keyword>
<keyword evidence="1" id="KW-0812">Transmembrane</keyword>
<evidence type="ECO:0000256" key="1">
    <source>
        <dbReference type="SAM" id="Phobius"/>
    </source>
</evidence>
<evidence type="ECO:0000313" key="2">
    <source>
        <dbReference type="EMBL" id="SAM01608.1"/>
    </source>
</evidence>
<dbReference type="AlphaFoldDB" id="A0A168P1L7"/>
<accession>A0A168P1L7</accession>
<keyword evidence="1" id="KW-0472">Membrane</keyword>
<sequence length="433" mass="49349">MFSVRLEAFPEIIQALLIFRSEKELKVKEHIFFLILSYVAHLVLNFVSLGFVLDYLPIWLAGNNDLRFFTQNHLVSLALLHVLDRCFTLYCLFVILINLGIPAVDRFINFPVYTPLTNTIRKCIQLIGSKFSSKKAPLHSQQPSPMAPITPSSIPGQYITHSTAAAQASFTSSQGMTTAHVPSTAASTTESSLLFRPYGTPQPLQQRPFTTINDRRLAADHQTAATQYQLTHQDYPNYDLKRMLQESGRLDNEARQQVRMTPALSFAPSIQPPRPPVKRMDKTLWQLSRTDKMEDEFREEQVALMNENWEKVVTSEMRSVFRDRLTKWLSSKVFLPLASGINELDREIQPHSIVQCPEHMMATLLYLHPKVMVLKESVYLPGYSDALEMRQHVADRIKDLGSCDNLQSYQWTKKSANVPGDDIVSNITLPNEP</sequence>